<reference evidence="4" key="1">
    <citation type="submission" date="2020-10" db="EMBL/GenBank/DDBJ databases">
        <title>Sequencing the genomes of 1000 actinobacteria strains.</title>
        <authorList>
            <person name="Klenk H.-P."/>
        </authorList>
    </citation>
    <scope>NUCLEOTIDE SEQUENCE</scope>
    <source>
        <strain evidence="4">DSM 45354</strain>
    </source>
</reference>
<sequence>MKRRWTMGAALGAVVLVVPGMLATSAAASDPDETRREAQRQAAELGLQTTPPAAPGEGPRSANPYLSLLPDPSTADYIGWNRVLRAAGEERAKKLAKKNAAARVRQPLSVRDAESATEYGDNDSVATAQRVKDFGTGKRDNPRAHVTGALAPEPVETVTLPRGAEDDGAIPLARATWIDQERASIRTEASIGDGPHGSAGDQTGDFDFYRLEATAGKTLTIDVVAADGLLLPGIALYDGQGQLVTAGQDMTGLGGPVHLSYQFEEAGTYYVSVGSAYPLPFPINPFDSGSGIGVGTEGPYTVTLTVATADLDVYAVDLAPGDVLGATVRGSARKLSVFDPDGVLVQGSGLDVSAVLPADSPLPGGGNATADHVAAVGGRHYIAISDEAGDYDATVEVYRAGGERPETQTIFLDFDGARVNNRIFGAAALVPGVRELSGLDAFLGNWGLTPADRPALVEAVTRTVRDNLSREVADGSTNPRVDVRITNSEDDPDTFGRPGVSRVIVGGTIEEAGIFSAVGIAQSIDPGNFDRAETALVLLDQMSAPAGNVLSLNTYVADDADKIAFLGEAIGNVVSHEAGHYLGNYHTSDLSGVTSLMDTGHLFDLFGLGPDLMGGTADDVDNRFTSDRYEETQGFSGLENNLDRTGYALTRGRTLLPARH</sequence>
<feature type="signal peptide" evidence="2">
    <location>
        <begin position="1"/>
        <end position="28"/>
    </location>
</feature>
<dbReference type="RefSeq" id="WP_192752528.1">
    <property type="nucleotide sequence ID" value="NZ_BAABJL010000119.1"/>
</dbReference>
<organism evidence="4 5">
    <name type="scientific">Actinopolymorpha pittospori</name>
    <dbReference type="NCBI Taxonomy" id="648752"/>
    <lineage>
        <taxon>Bacteria</taxon>
        <taxon>Bacillati</taxon>
        <taxon>Actinomycetota</taxon>
        <taxon>Actinomycetes</taxon>
        <taxon>Propionibacteriales</taxon>
        <taxon>Actinopolymorphaceae</taxon>
        <taxon>Actinopolymorpha</taxon>
    </lineage>
</organism>
<name>A0A927N0T4_9ACTN</name>
<evidence type="ECO:0000256" key="2">
    <source>
        <dbReference type="SAM" id="SignalP"/>
    </source>
</evidence>
<evidence type="ECO:0000313" key="5">
    <source>
        <dbReference type="Proteomes" id="UP000638648"/>
    </source>
</evidence>
<dbReference type="EMBL" id="JADBEM010000001">
    <property type="protein sequence ID" value="MBE1608828.1"/>
    <property type="molecule type" value="Genomic_DNA"/>
</dbReference>
<keyword evidence="2" id="KW-0732">Signal</keyword>
<dbReference type="InterPro" id="IPR007280">
    <property type="entry name" value="Peptidase_C_arc/bac"/>
</dbReference>
<gene>
    <name evidence="4" type="ORF">HEB94_005676</name>
</gene>
<comment type="caution">
    <text evidence="4">The sequence shown here is derived from an EMBL/GenBank/DDBJ whole genome shotgun (WGS) entry which is preliminary data.</text>
</comment>
<feature type="region of interest" description="Disordered" evidence="1">
    <location>
        <begin position="26"/>
        <end position="67"/>
    </location>
</feature>
<feature type="domain" description="Peptidase C-terminal archaeal/bacterial" evidence="3">
    <location>
        <begin position="205"/>
        <end position="274"/>
    </location>
</feature>
<protein>
    <recommendedName>
        <fullName evidence="3">Peptidase C-terminal archaeal/bacterial domain-containing protein</fullName>
    </recommendedName>
</protein>
<accession>A0A927N0T4</accession>
<evidence type="ECO:0000313" key="4">
    <source>
        <dbReference type="EMBL" id="MBE1608828.1"/>
    </source>
</evidence>
<evidence type="ECO:0000259" key="3">
    <source>
        <dbReference type="Pfam" id="PF04151"/>
    </source>
</evidence>
<dbReference type="Gene3D" id="2.60.120.380">
    <property type="match status" value="1"/>
</dbReference>
<dbReference type="Pfam" id="PF04151">
    <property type="entry name" value="PPC"/>
    <property type="match status" value="1"/>
</dbReference>
<proteinExistence type="predicted"/>
<dbReference type="AlphaFoldDB" id="A0A927N0T4"/>
<keyword evidence="5" id="KW-1185">Reference proteome</keyword>
<feature type="chain" id="PRO_5039533412" description="Peptidase C-terminal archaeal/bacterial domain-containing protein" evidence="2">
    <location>
        <begin position="29"/>
        <end position="660"/>
    </location>
</feature>
<evidence type="ECO:0000256" key="1">
    <source>
        <dbReference type="SAM" id="MobiDB-lite"/>
    </source>
</evidence>
<dbReference type="Proteomes" id="UP000638648">
    <property type="component" value="Unassembled WGS sequence"/>
</dbReference>